<dbReference type="InterPro" id="IPR050738">
    <property type="entry name" value="Sulfatase"/>
</dbReference>
<protein>
    <submittedName>
        <fullName evidence="6">Sulfatase-like hydrolase/transferase</fullName>
    </submittedName>
</protein>
<evidence type="ECO:0000313" key="7">
    <source>
        <dbReference type="Proteomes" id="UP000663629"/>
    </source>
</evidence>
<dbReference type="Proteomes" id="UP000663629">
    <property type="component" value="Chromosome 1"/>
</dbReference>
<dbReference type="InterPro" id="IPR024607">
    <property type="entry name" value="Sulfatase_CS"/>
</dbReference>
<dbReference type="Gene3D" id="3.30.1120.10">
    <property type="match status" value="1"/>
</dbReference>
<keyword evidence="7" id="KW-1185">Reference proteome</keyword>
<dbReference type="InterPro" id="IPR000917">
    <property type="entry name" value="Sulfatase_N"/>
</dbReference>
<dbReference type="PANTHER" id="PTHR42693:SF43">
    <property type="entry name" value="BLL2667 PROTEIN"/>
    <property type="match status" value="1"/>
</dbReference>
<gene>
    <name evidence="6" type="ORF">JWJ88_09705</name>
</gene>
<feature type="domain" description="Sulfatase N-terminal" evidence="5">
    <location>
        <begin position="20"/>
        <end position="440"/>
    </location>
</feature>
<comment type="similarity">
    <text evidence="1">Belongs to the sulfatase family.</text>
</comment>
<keyword evidence="2" id="KW-0479">Metal-binding</keyword>
<sequence length="745" mass="82007">MQLSTYERPAPINRLPADAPNILIIMLDDVGPALPSAYGGVINTPTLARVAESGVSYNRFHNSAMCSPTRASLLTGRNPHRIGFGQIAEFANNWDGYSGSWPADTASIAKVLGYYGYATSAFGKWHNTPSSEISRMGPYDRWPTGRMVGFDYFYGFLAGEASQWETAVVENTTRLDLEHGENYHFTEDMTGKALAWLRNHNAVSPDQPFLMYWAPGASHGPHQIFKEWSDKYKGRFDKGWDELRETLFEGQKAAGWLPENATLTPRPDNLAGWESIPQDERAFQARLMEVYAGFTEHADTQAGLLIDELEKTGKLDNTLIFYVWGDNGSSAEGQNGTISELLAQNGIKTEIKDHIRVLNDELGGLDALGGRKTDNMYHAGWAWAGSSPYQSLKLVAAHFGGTRTPLAVSWPKNLQHDGKVRSQFYHVNDIVPTVYDILDITPPEVVDGIEQSPIDGVSMLASLEDAGAPENKPDQFFEVMGSRSYYKDGWIASVLGPRIPWVPGIDPKIREWNPDDDTWELYNLNVDFSQSADVAAENPEKLAEMIAGFDAAAQANNAYPVGGGLWSMVLHPEDAPHSNATKFTYSQDTYGLPEAAAAQIGTRSNLIKISFENAPGLEGVVYAMGAYSGGLSLWLEDGKLIYEYNKFMIERTRLSSDTLPEGNIDLEVESIKDAPGTTGMTVVIRVNGQEVASGRIPETASVGFTPNDSFDVGRDTQSPVSSAYYDRAPFAFTGKIDNFTVEYLQ</sequence>
<evidence type="ECO:0000256" key="1">
    <source>
        <dbReference type="ARBA" id="ARBA00008779"/>
    </source>
</evidence>
<dbReference type="Pfam" id="PF00884">
    <property type="entry name" value="Sulfatase"/>
    <property type="match status" value="1"/>
</dbReference>
<evidence type="ECO:0000256" key="3">
    <source>
        <dbReference type="ARBA" id="ARBA00022801"/>
    </source>
</evidence>
<evidence type="ECO:0000256" key="4">
    <source>
        <dbReference type="ARBA" id="ARBA00022837"/>
    </source>
</evidence>
<dbReference type="EMBL" id="CP070368">
    <property type="protein sequence ID" value="QRZ14201.1"/>
    <property type="molecule type" value="Genomic_DNA"/>
</dbReference>
<dbReference type="CDD" id="cd16025">
    <property type="entry name" value="PAS_like"/>
    <property type="match status" value="1"/>
</dbReference>
<keyword evidence="3" id="KW-0378">Hydrolase</keyword>
<dbReference type="Gene3D" id="3.40.720.10">
    <property type="entry name" value="Alkaline Phosphatase, subunit A"/>
    <property type="match status" value="1"/>
</dbReference>
<organism evidence="6 7">
    <name type="scientific">Paracoccus methylovorus</name>
    <dbReference type="NCBI Taxonomy" id="2812658"/>
    <lineage>
        <taxon>Bacteria</taxon>
        <taxon>Pseudomonadati</taxon>
        <taxon>Pseudomonadota</taxon>
        <taxon>Alphaproteobacteria</taxon>
        <taxon>Rhodobacterales</taxon>
        <taxon>Paracoccaceae</taxon>
        <taxon>Paracoccus</taxon>
    </lineage>
</organism>
<dbReference type="InterPro" id="IPR017850">
    <property type="entry name" value="Alkaline_phosphatase_core_sf"/>
</dbReference>
<accession>A0ABX7JIX0</accession>
<proteinExistence type="inferred from homology"/>
<evidence type="ECO:0000259" key="5">
    <source>
        <dbReference type="Pfam" id="PF00884"/>
    </source>
</evidence>
<dbReference type="SUPFAM" id="SSF53649">
    <property type="entry name" value="Alkaline phosphatase-like"/>
    <property type="match status" value="1"/>
</dbReference>
<evidence type="ECO:0000313" key="6">
    <source>
        <dbReference type="EMBL" id="QRZ14201.1"/>
    </source>
</evidence>
<reference evidence="6 7" key="1">
    <citation type="submission" date="2021-02" db="EMBL/GenBank/DDBJ databases">
        <title>Paracoccus methylovroum sp.nov., a new methanol and methylamine utilizing methylotrophic denitrifer.</title>
        <authorList>
            <person name="Timsy T."/>
            <person name="Behrendt U."/>
            <person name="Ulrich A."/>
            <person name="Spanner T."/>
            <person name="Foesel B.U."/>
            <person name="Horn M.A."/>
            <person name="Kolb S."/>
        </authorList>
    </citation>
    <scope>NUCLEOTIDE SEQUENCE [LARGE SCALE GENOMIC DNA]</scope>
    <source>
        <strain evidence="6 7">H4-D09</strain>
    </source>
</reference>
<dbReference type="PROSITE" id="PS00523">
    <property type="entry name" value="SULFATASE_1"/>
    <property type="match status" value="1"/>
</dbReference>
<name>A0ABX7JIX0_9RHOB</name>
<keyword evidence="4" id="KW-0106">Calcium</keyword>
<evidence type="ECO:0000256" key="2">
    <source>
        <dbReference type="ARBA" id="ARBA00022723"/>
    </source>
</evidence>
<dbReference type="PANTHER" id="PTHR42693">
    <property type="entry name" value="ARYLSULFATASE FAMILY MEMBER"/>
    <property type="match status" value="1"/>
</dbReference>